<keyword evidence="5" id="KW-1185">Reference proteome</keyword>
<evidence type="ECO:0000256" key="1">
    <source>
        <dbReference type="SAM" id="Phobius"/>
    </source>
</evidence>
<dbReference type="Proteomes" id="UP000494201">
    <property type="component" value="Unassembled WGS sequence"/>
</dbReference>
<evidence type="ECO:0000313" key="3">
    <source>
        <dbReference type="EMBL" id="VVU51568.1"/>
    </source>
</evidence>
<dbReference type="RefSeq" id="WP_115531357.1">
    <property type="nucleotide sequence ID" value="NZ_CABVLY010000017.1"/>
</dbReference>
<dbReference type="EMBL" id="JAFCIQ010000047">
    <property type="protein sequence ID" value="MBM2771498.1"/>
    <property type="molecule type" value="Genomic_DNA"/>
</dbReference>
<protein>
    <submittedName>
        <fullName evidence="3">Uncharacterized protein</fullName>
    </submittedName>
</protein>
<accession>A0A6P2GCY9</accession>
<gene>
    <name evidence="3" type="ORF">BAN20980_04290</name>
    <name evidence="2" type="ORF">JQK92_34385</name>
</gene>
<dbReference type="EMBL" id="CABVLY010000017">
    <property type="protein sequence ID" value="VVU51568.1"/>
    <property type="molecule type" value="Genomic_DNA"/>
</dbReference>
<organism evidence="3 4">
    <name type="scientific">Burkholderia anthina</name>
    <dbReference type="NCBI Taxonomy" id="179879"/>
    <lineage>
        <taxon>Bacteria</taxon>
        <taxon>Pseudomonadati</taxon>
        <taxon>Pseudomonadota</taxon>
        <taxon>Betaproteobacteria</taxon>
        <taxon>Burkholderiales</taxon>
        <taxon>Burkholderiaceae</taxon>
        <taxon>Burkholderia</taxon>
        <taxon>Burkholderia cepacia complex</taxon>
    </lineage>
</organism>
<name>A0A6P2GCY9_9BURK</name>
<evidence type="ECO:0000313" key="4">
    <source>
        <dbReference type="Proteomes" id="UP000494201"/>
    </source>
</evidence>
<dbReference type="InterPro" id="IPR034756">
    <property type="entry name" value="T2SSM_b"/>
</dbReference>
<keyword evidence="1" id="KW-0812">Transmembrane</keyword>
<evidence type="ECO:0000313" key="2">
    <source>
        <dbReference type="EMBL" id="MBM2771498.1"/>
    </source>
</evidence>
<dbReference type="GeneID" id="56502349"/>
<dbReference type="AlphaFoldDB" id="A0A6P2GCY9"/>
<sequence length="184" mass="20783">MKRFLSTPLKWGMLLARGRWYATRASEELGRVGIVAAFAIVAMLAYRFCMLEPDERALRAEQQTLSTRWQQLKAVPHAESSSAQPADVLSGDPTARKFSIFDVLKRHTVMIEEAAYQTSDESGKLSRRSMVLTGQGRYPDIVGALRELRQQPFVTVDQLTLERTAMETDQLRVVMHVSLLARLS</sequence>
<evidence type="ECO:0000313" key="5">
    <source>
        <dbReference type="Proteomes" id="UP000755577"/>
    </source>
</evidence>
<reference evidence="2 5" key="2">
    <citation type="submission" date="2021-02" db="EMBL/GenBank/DDBJ databases">
        <title>Draft genome of the type strains Burkholderia anthina DSM16086.</title>
        <authorList>
            <person name="Hertel R."/>
            <person name="Meissner J."/>
            <person name="Poehlein A."/>
            <person name="Daniel R."/>
            <person name="Commichau F.M."/>
        </authorList>
    </citation>
    <scope>NUCLEOTIDE SEQUENCE [LARGE SCALE GENOMIC DNA]</scope>
    <source>
        <strain evidence="2 5">DSM 16086</strain>
    </source>
</reference>
<keyword evidence="1" id="KW-0472">Membrane</keyword>
<reference evidence="3 4" key="1">
    <citation type="submission" date="2019-09" db="EMBL/GenBank/DDBJ databases">
        <authorList>
            <person name="Depoorter E."/>
        </authorList>
    </citation>
    <scope>NUCLEOTIDE SEQUENCE [LARGE SCALE GENOMIC DNA]</scope>
    <source>
        <strain evidence="3">LMG 20980</strain>
    </source>
</reference>
<keyword evidence="1" id="KW-1133">Transmembrane helix</keyword>
<dbReference type="Proteomes" id="UP000755577">
    <property type="component" value="Unassembled WGS sequence"/>
</dbReference>
<dbReference type="Pfam" id="PF10741">
    <property type="entry name" value="T2SSM_b"/>
    <property type="match status" value="1"/>
</dbReference>
<feature type="transmembrane region" description="Helical" evidence="1">
    <location>
        <begin position="29"/>
        <end position="49"/>
    </location>
</feature>
<proteinExistence type="predicted"/>